<dbReference type="Pfam" id="PF13472">
    <property type="entry name" value="Lipase_GDSL_2"/>
    <property type="match status" value="1"/>
</dbReference>
<dbReference type="AlphaFoldDB" id="A0A5P1X2Y9"/>
<dbReference type="RefSeq" id="WP_150203385.1">
    <property type="nucleotide sequence ID" value="NZ_CP043939.1"/>
</dbReference>
<evidence type="ECO:0000313" key="2">
    <source>
        <dbReference type="EMBL" id="QER66698.1"/>
    </source>
</evidence>
<proteinExistence type="predicted"/>
<dbReference type="Gene3D" id="3.40.50.1110">
    <property type="entry name" value="SGNH hydrolase"/>
    <property type="match status" value="1"/>
</dbReference>
<sequence length="319" mass="35819">MLEKILLSADISTMTNLVGRWTVKRVHGIDTIYSTNLGSAIKFNLSHSEFFKIDCFNNGNYFSNPQELAIRVDGQLWTRFRVNELIYLPLNNQPHQIEVMFAGNSDFDEIWTGKQGLAIKQFVFSDNAQISPLVAKHQITFVGDSITAGRWVTGKNASMDDSPYQNFVGICSDILHADATYIAYSAAGLFRHGLGGVPTTDQYLTQLDSETEFTLNAENLVVINIGTNDSIHTNQEFKDKLINFYDLLQSNLSSAKLIFIIPFNQAFESVFHEVFDDEPVILVETHEWDVSTTDQVHPNLRGSKNAGTHLANLIQTTVF</sequence>
<protein>
    <recommendedName>
        <fullName evidence="1">SGNH hydrolase-type esterase domain-containing protein</fullName>
    </recommendedName>
</protein>
<organism evidence="2 3">
    <name type="scientific">Paucilactobacillus nenjiangensis</name>
    <dbReference type="NCBI Taxonomy" id="1296540"/>
    <lineage>
        <taxon>Bacteria</taxon>
        <taxon>Bacillati</taxon>
        <taxon>Bacillota</taxon>
        <taxon>Bacilli</taxon>
        <taxon>Lactobacillales</taxon>
        <taxon>Lactobacillaceae</taxon>
        <taxon>Paucilactobacillus</taxon>
    </lineage>
</organism>
<dbReference type="OrthoDB" id="9801375at2"/>
<evidence type="ECO:0000313" key="3">
    <source>
        <dbReference type="Proteomes" id="UP000325295"/>
    </source>
</evidence>
<dbReference type="KEGG" id="lnn:F0161_01665"/>
<gene>
    <name evidence="2" type="ORF">F0161_01665</name>
</gene>
<dbReference type="PANTHER" id="PTHR37834">
    <property type="entry name" value="GDSL-LIKE LIPASE/ACYLHYDROLASE DOMAIN PROTEIN (AFU_ORTHOLOGUE AFUA_2G00620)"/>
    <property type="match status" value="1"/>
</dbReference>
<dbReference type="InterPro" id="IPR036514">
    <property type="entry name" value="SGNH_hydro_sf"/>
</dbReference>
<dbReference type="EMBL" id="CP043939">
    <property type="protein sequence ID" value="QER66698.1"/>
    <property type="molecule type" value="Genomic_DNA"/>
</dbReference>
<accession>A0A5P1X2Y9</accession>
<feature type="domain" description="SGNH hydrolase-type esterase" evidence="1">
    <location>
        <begin position="141"/>
        <end position="263"/>
    </location>
</feature>
<dbReference type="Proteomes" id="UP000325295">
    <property type="component" value="Chromosome"/>
</dbReference>
<dbReference type="InterPro" id="IPR052762">
    <property type="entry name" value="PCW_deacetylase/CE"/>
</dbReference>
<keyword evidence="3" id="KW-1185">Reference proteome</keyword>
<dbReference type="SUPFAM" id="SSF52266">
    <property type="entry name" value="SGNH hydrolase"/>
    <property type="match status" value="1"/>
</dbReference>
<dbReference type="InterPro" id="IPR013830">
    <property type="entry name" value="SGNH_hydro"/>
</dbReference>
<name>A0A5P1X2Y9_9LACO</name>
<dbReference type="PANTHER" id="PTHR37834:SF2">
    <property type="entry name" value="ESTERASE, SGNH HYDROLASE-TYPE"/>
    <property type="match status" value="1"/>
</dbReference>
<reference evidence="2 3" key="1">
    <citation type="submission" date="2019-09" db="EMBL/GenBank/DDBJ databases">
        <title>Complete Genome Sequence of Lactobacillus nenjiangensis SH-Y15, isolated from sauerkraut.</title>
        <authorList>
            <person name="Yang H."/>
        </authorList>
    </citation>
    <scope>NUCLEOTIDE SEQUENCE [LARGE SCALE GENOMIC DNA]</scope>
    <source>
        <strain evidence="2 3">SH-Y15</strain>
    </source>
</reference>
<evidence type="ECO:0000259" key="1">
    <source>
        <dbReference type="Pfam" id="PF13472"/>
    </source>
</evidence>